<protein>
    <submittedName>
        <fullName evidence="1">Uncharacterized protein</fullName>
    </submittedName>
</protein>
<accession>A0A2P1JUP7</accession>
<keyword evidence="2" id="KW-1185">Reference proteome</keyword>
<evidence type="ECO:0000313" key="2">
    <source>
        <dbReference type="Proteomes" id="UP000241367"/>
    </source>
</evidence>
<sequence length="103" mass="11740">MMKVQSVQGLCARIRTVLRKHGYEVASSKDVNLRSKIVVSGQSARYAYSGNVFINQMDNKARCVKDIKREILTVLHEFDPEVKAMTYGINEGRTYIVVPYELL</sequence>
<organism evidence="1 2">
    <name type="scientific">Bacillus phage Anath</name>
    <dbReference type="NCBI Taxonomy" id="2108114"/>
    <lineage>
        <taxon>Viruses</taxon>
        <taxon>Duplodnaviria</taxon>
        <taxon>Heunggongvirae</taxon>
        <taxon>Uroviricota</taxon>
        <taxon>Caudoviricetes</taxon>
        <taxon>Ehrlichviridae</taxon>
        <taxon>Anathvirus</taxon>
        <taxon>Anathvirus anath</taxon>
    </lineage>
</organism>
<reference evidence="2" key="1">
    <citation type="submission" date="2018-02" db="EMBL/GenBank/DDBJ databases">
        <authorList>
            <person name="Cohen D.B."/>
            <person name="Kent A.D."/>
        </authorList>
    </citation>
    <scope>NUCLEOTIDE SEQUENCE [LARGE SCALE GENOMIC DNA]</scope>
</reference>
<dbReference type="Proteomes" id="UP000241367">
    <property type="component" value="Segment"/>
</dbReference>
<name>A0A2P1JUP7_9CAUD</name>
<dbReference type="EMBL" id="MG983742">
    <property type="protein sequence ID" value="AVO23080.1"/>
    <property type="molecule type" value="Genomic_DNA"/>
</dbReference>
<evidence type="ECO:0000313" key="1">
    <source>
        <dbReference type="EMBL" id="AVO23080.1"/>
    </source>
</evidence>
<proteinExistence type="predicted"/>